<gene>
    <name evidence="5" type="ORF">GCM10009755_22230</name>
</gene>
<comment type="caution">
    <text evidence="5">The sequence shown here is derived from an EMBL/GenBank/DDBJ whole genome shotgun (WGS) entry which is preliminary data.</text>
</comment>
<evidence type="ECO:0000256" key="4">
    <source>
        <dbReference type="SAM" id="SignalP"/>
    </source>
</evidence>
<comment type="similarity">
    <text evidence="1">Belongs to the bacterial solute-binding protein 1 family.</text>
</comment>
<dbReference type="EMBL" id="BAAANO010000020">
    <property type="protein sequence ID" value="GAA2010573.1"/>
    <property type="molecule type" value="Genomic_DNA"/>
</dbReference>
<dbReference type="InterPro" id="IPR006059">
    <property type="entry name" value="SBP"/>
</dbReference>
<accession>A0ABP5EWT4</accession>
<dbReference type="InterPro" id="IPR050490">
    <property type="entry name" value="Bact_solute-bd_prot1"/>
</dbReference>
<dbReference type="Gene3D" id="3.40.190.10">
    <property type="entry name" value="Periplasmic binding protein-like II"/>
    <property type="match status" value="2"/>
</dbReference>
<keyword evidence="6" id="KW-1185">Reference proteome</keyword>
<feature type="chain" id="PRO_5047321067" evidence="4">
    <location>
        <begin position="33"/>
        <end position="438"/>
    </location>
</feature>
<dbReference type="SUPFAM" id="SSF53850">
    <property type="entry name" value="Periplasmic binding protein-like II"/>
    <property type="match status" value="1"/>
</dbReference>
<keyword evidence="3 4" id="KW-0732">Signal</keyword>
<dbReference type="Proteomes" id="UP001500755">
    <property type="component" value="Unassembled WGS sequence"/>
</dbReference>
<evidence type="ECO:0000256" key="2">
    <source>
        <dbReference type="ARBA" id="ARBA00022448"/>
    </source>
</evidence>
<evidence type="ECO:0000256" key="1">
    <source>
        <dbReference type="ARBA" id="ARBA00008520"/>
    </source>
</evidence>
<evidence type="ECO:0000256" key="3">
    <source>
        <dbReference type="ARBA" id="ARBA00022729"/>
    </source>
</evidence>
<keyword evidence="2" id="KW-0813">Transport</keyword>
<dbReference type="PANTHER" id="PTHR43649">
    <property type="entry name" value="ARABINOSE-BINDING PROTEIN-RELATED"/>
    <property type="match status" value="1"/>
</dbReference>
<name>A0ABP5EWT4_9MICO</name>
<sequence length="438" mass="46747">MEPDRRSRRRRGPFRALALPSAALLLALGACAPDDGAPTLTWYINPDNGGQAAIAEQCTAEADGAYRIATTLLPNDAPGQREQLVRRLASNDDSIDIMSLDPVFVAEMANAGYLAPVPEEYEQAFTENVIQSSIDSSTWKDELIAAPFWANTQLLWYRKSVAAEAGLDMSRPVTWDELIDAAESTGTRLSVQGVRAESLMVWLNALMESAGGHIVENPEADGADAVELGIDSEAGTQAAEIMRRIGETGVAGPAYSTLDENASMLEFQSDAGGFMVNWPFVYAATSAAVEEGSLDRAVLDDMGWALYPRVDPEDPSAPPLGGINLGVGAFSQHPDLAFDAVECIRTAENQAAYFLSDGNAPSNTQAFEDPAIAEQFPAAPTIVESLEASAPRPLTPYYNEVSGGVQKTWHAPGSVNPESTPASSALVITEILRGERLL</sequence>
<dbReference type="Pfam" id="PF13416">
    <property type="entry name" value="SBP_bac_8"/>
    <property type="match status" value="1"/>
</dbReference>
<feature type="signal peptide" evidence="4">
    <location>
        <begin position="1"/>
        <end position="32"/>
    </location>
</feature>
<protein>
    <submittedName>
        <fullName evidence="5">ABC transporter substrate-binding protein</fullName>
    </submittedName>
</protein>
<evidence type="ECO:0000313" key="5">
    <source>
        <dbReference type="EMBL" id="GAA2010573.1"/>
    </source>
</evidence>
<reference evidence="6" key="1">
    <citation type="journal article" date="2019" name="Int. J. Syst. Evol. Microbiol.">
        <title>The Global Catalogue of Microorganisms (GCM) 10K type strain sequencing project: providing services to taxonomists for standard genome sequencing and annotation.</title>
        <authorList>
            <consortium name="The Broad Institute Genomics Platform"/>
            <consortium name="The Broad Institute Genome Sequencing Center for Infectious Disease"/>
            <person name="Wu L."/>
            <person name="Ma J."/>
        </authorList>
    </citation>
    <scope>NUCLEOTIDE SEQUENCE [LARGE SCALE GENOMIC DNA]</scope>
    <source>
        <strain evidence="6">JCM 14546</strain>
    </source>
</reference>
<organism evidence="5 6">
    <name type="scientific">Brevibacterium samyangense</name>
    <dbReference type="NCBI Taxonomy" id="366888"/>
    <lineage>
        <taxon>Bacteria</taxon>
        <taxon>Bacillati</taxon>
        <taxon>Actinomycetota</taxon>
        <taxon>Actinomycetes</taxon>
        <taxon>Micrococcales</taxon>
        <taxon>Brevibacteriaceae</taxon>
        <taxon>Brevibacterium</taxon>
    </lineage>
</organism>
<dbReference type="PROSITE" id="PS51257">
    <property type="entry name" value="PROKAR_LIPOPROTEIN"/>
    <property type="match status" value="1"/>
</dbReference>
<proteinExistence type="inferred from homology"/>
<evidence type="ECO:0000313" key="6">
    <source>
        <dbReference type="Proteomes" id="UP001500755"/>
    </source>
</evidence>
<dbReference type="RefSeq" id="WP_344309711.1">
    <property type="nucleotide sequence ID" value="NZ_BAAANO010000020.1"/>
</dbReference>
<dbReference type="PANTHER" id="PTHR43649:SF34">
    <property type="entry name" value="ABC TRANSPORTER PERIPLASMIC-BINDING PROTEIN YCJN-RELATED"/>
    <property type="match status" value="1"/>
</dbReference>